<proteinExistence type="predicted"/>
<feature type="signal peptide" evidence="1">
    <location>
        <begin position="1"/>
        <end position="23"/>
    </location>
</feature>
<dbReference type="PANTHER" id="PTHR21666">
    <property type="entry name" value="PEPTIDASE-RELATED"/>
    <property type="match status" value="1"/>
</dbReference>
<accession>A0A1B1BQM8</accession>
<dbReference type="AlphaFoldDB" id="A0A1B1BQM8"/>
<dbReference type="InterPro" id="IPR016047">
    <property type="entry name" value="M23ase_b-sheet_dom"/>
</dbReference>
<evidence type="ECO:0000259" key="2">
    <source>
        <dbReference type="Pfam" id="PF01551"/>
    </source>
</evidence>
<feature type="domain" description="M23ase beta-sheet core" evidence="2">
    <location>
        <begin position="124"/>
        <end position="224"/>
    </location>
</feature>
<dbReference type="Gene3D" id="2.70.70.10">
    <property type="entry name" value="Glucose Permease (Domain IIA)"/>
    <property type="match status" value="1"/>
</dbReference>
<gene>
    <name evidence="3" type="ORF">PA27867_3947</name>
</gene>
<geneLocation type="plasmid" evidence="4">
    <name>pp27867_1</name>
</geneLocation>
<dbReference type="RefSeq" id="WP_066600630.1">
    <property type="nucleotide sequence ID" value="NZ_CP016283.1"/>
</dbReference>
<dbReference type="EMBL" id="CP016283">
    <property type="protein sequence ID" value="ANP74855.1"/>
    <property type="molecule type" value="Genomic_DNA"/>
</dbReference>
<dbReference type="InterPro" id="IPR011055">
    <property type="entry name" value="Dup_hybrid_motif"/>
</dbReference>
<keyword evidence="1" id="KW-0732">Signal</keyword>
<keyword evidence="3" id="KW-0614">Plasmid</keyword>
<reference evidence="3 4" key="1">
    <citation type="submission" date="2016-06" db="EMBL/GenBank/DDBJ databases">
        <title>Genome sequencing of Cryobacterium arcticum PAMC 27867.</title>
        <authorList>
            <person name="Lee J."/>
            <person name="Kim O.-S."/>
        </authorList>
    </citation>
    <scope>NUCLEOTIDE SEQUENCE [LARGE SCALE GENOMIC DNA]</scope>
    <source>
        <strain evidence="3 4">PAMC 27867</strain>
        <plasmid evidence="4">pp27867_1</plasmid>
    </source>
</reference>
<dbReference type="SUPFAM" id="SSF51261">
    <property type="entry name" value="Duplicated hybrid motif"/>
    <property type="match status" value="1"/>
</dbReference>
<dbReference type="CDD" id="cd12797">
    <property type="entry name" value="M23_peptidase"/>
    <property type="match status" value="1"/>
</dbReference>
<feature type="chain" id="PRO_5008520078" description="M23ase beta-sheet core domain-containing protein" evidence="1">
    <location>
        <begin position="24"/>
        <end position="235"/>
    </location>
</feature>
<dbReference type="Pfam" id="PF01551">
    <property type="entry name" value="Peptidase_M23"/>
    <property type="match status" value="1"/>
</dbReference>
<organism evidence="3 4">
    <name type="scientific">Cryobacterium arcticum</name>
    <dbReference type="NCBI Taxonomy" id="670052"/>
    <lineage>
        <taxon>Bacteria</taxon>
        <taxon>Bacillati</taxon>
        <taxon>Actinomycetota</taxon>
        <taxon>Actinomycetes</taxon>
        <taxon>Micrococcales</taxon>
        <taxon>Microbacteriaceae</taxon>
        <taxon>Cryobacterium</taxon>
    </lineage>
</organism>
<keyword evidence="4" id="KW-1185">Reference proteome</keyword>
<name>A0A1B1BQM8_9MICO</name>
<sequence precursor="true">MVTAAAAVFAATLLFATSTPAGAVTRNPGMFVMAPDVHQDAPSQTFSATGPAPTISASDVFSATSAAEIEASRNAEIAAAGYTRTSSTFTNSITSPVQWPFVVGVPISDDFGPRAAPCAGCSTMHKGLDMTPGEGSPIQVIADGVVRETGESDSGFGVYAIIDHVVDGEKVSSLYAHMQFGSLRLAEGQPVKVGQSVGQVGNTGQSTGPHLHFELLLNGSTPTDPYTWLSSRVAK</sequence>
<dbReference type="Proteomes" id="UP000092582">
    <property type="component" value="Plasmid pP27867_1"/>
</dbReference>
<evidence type="ECO:0000313" key="3">
    <source>
        <dbReference type="EMBL" id="ANP74855.1"/>
    </source>
</evidence>
<dbReference type="InterPro" id="IPR050570">
    <property type="entry name" value="Cell_wall_metabolism_enzyme"/>
</dbReference>
<dbReference type="KEGG" id="cart:PA27867_3947"/>
<dbReference type="GO" id="GO:0004222">
    <property type="term" value="F:metalloendopeptidase activity"/>
    <property type="evidence" value="ECO:0007669"/>
    <property type="project" value="TreeGrafter"/>
</dbReference>
<evidence type="ECO:0000313" key="4">
    <source>
        <dbReference type="Proteomes" id="UP000092582"/>
    </source>
</evidence>
<protein>
    <recommendedName>
        <fullName evidence="2">M23ase beta-sheet core domain-containing protein</fullName>
    </recommendedName>
</protein>
<evidence type="ECO:0000256" key="1">
    <source>
        <dbReference type="SAM" id="SignalP"/>
    </source>
</evidence>
<dbReference type="PANTHER" id="PTHR21666:SF270">
    <property type="entry name" value="MUREIN HYDROLASE ACTIVATOR ENVC"/>
    <property type="match status" value="1"/>
</dbReference>